<keyword evidence="3" id="KW-1185">Reference proteome</keyword>
<feature type="compositionally biased region" description="Low complexity" evidence="1">
    <location>
        <begin position="129"/>
        <end position="148"/>
    </location>
</feature>
<reference evidence="2" key="1">
    <citation type="submission" date="2020-11" db="EMBL/GenBank/DDBJ databases">
        <title>Chlorella ohadii genome sequencing and assembly.</title>
        <authorList>
            <person name="Murik O."/>
            <person name="Treves H."/>
            <person name="Kedem I."/>
            <person name="Shotland Y."/>
            <person name="Kaplan A."/>
        </authorList>
    </citation>
    <scope>NUCLEOTIDE SEQUENCE</scope>
    <source>
        <strain evidence="2">1</strain>
    </source>
</reference>
<protein>
    <submittedName>
        <fullName evidence="2">Uncharacterized protein</fullName>
    </submittedName>
</protein>
<feature type="compositionally biased region" description="Basic and acidic residues" evidence="1">
    <location>
        <begin position="54"/>
        <end position="64"/>
    </location>
</feature>
<gene>
    <name evidence="2" type="ORF">COHA_004739</name>
</gene>
<evidence type="ECO:0000313" key="3">
    <source>
        <dbReference type="Proteomes" id="UP001205105"/>
    </source>
</evidence>
<feature type="region of interest" description="Disordered" evidence="1">
    <location>
        <begin position="1"/>
        <end position="64"/>
    </location>
</feature>
<feature type="region of interest" description="Disordered" evidence="1">
    <location>
        <begin position="127"/>
        <end position="148"/>
    </location>
</feature>
<organism evidence="2 3">
    <name type="scientific">Chlorella ohadii</name>
    <dbReference type="NCBI Taxonomy" id="2649997"/>
    <lineage>
        <taxon>Eukaryota</taxon>
        <taxon>Viridiplantae</taxon>
        <taxon>Chlorophyta</taxon>
        <taxon>core chlorophytes</taxon>
        <taxon>Trebouxiophyceae</taxon>
        <taxon>Chlorellales</taxon>
        <taxon>Chlorellaceae</taxon>
        <taxon>Chlorella clade</taxon>
        <taxon>Chlorella</taxon>
    </lineage>
</organism>
<sequence>MAASWFGLDALKRLTERPSEPTTDSAADQHTPAASPSRPAQHTHRHRSSPSKRTPAEEAAFRAQERIGSELRAVRRAAAATDKDVAALSKAVHSLEKETLLFGDLENHLAVIEAEIEAISATLQRVQADSEAGEAGAAAGRSGSKSGG</sequence>
<dbReference type="AlphaFoldDB" id="A0AAD5DSF2"/>
<evidence type="ECO:0000313" key="2">
    <source>
        <dbReference type="EMBL" id="KAI7841569.1"/>
    </source>
</evidence>
<feature type="compositionally biased region" description="Basic and acidic residues" evidence="1">
    <location>
        <begin position="10"/>
        <end position="19"/>
    </location>
</feature>
<accession>A0AAD5DSF2</accession>
<dbReference type="Pfam" id="PF06320">
    <property type="entry name" value="GCN5L1"/>
    <property type="match status" value="1"/>
</dbReference>
<evidence type="ECO:0000256" key="1">
    <source>
        <dbReference type="SAM" id="MobiDB-lite"/>
    </source>
</evidence>
<name>A0AAD5DSF2_9CHLO</name>
<feature type="compositionally biased region" description="Polar residues" evidence="1">
    <location>
        <begin position="20"/>
        <end position="40"/>
    </location>
</feature>
<comment type="caution">
    <text evidence="2">The sequence shown here is derived from an EMBL/GenBank/DDBJ whole genome shotgun (WGS) entry which is preliminary data.</text>
</comment>
<feature type="compositionally biased region" description="Basic residues" evidence="1">
    <location>
        <begin position="41"/>
        <end position="50"/>
    </location>
</feature>
<proteinExistence type="predicted"/>
<dbReference type="Proteomes" id="UP001205105">
    <property type="component" value="Unassembled WGS sequence"/>
</dbReference>
<dbReference type="EMBL" id="JADXDR010000062">
    <property type="protein sequence ID" value="KAI7841569.1"/>
    <property type="molecule type" value="Genomic_DNA"/>
</dbReference>